<evidence type="ECO:0000313" key="4">
    <source>
        <dbReference type="EMBL" id="QDQ37225.1"/>
    </source>
</evidence>
<evidence type="ECO:0000256" key="1">
    <source>
        <dbReference type="SAM" id="MobiDB-lite"/>
    </source>
</evidence>
<dbReference type="Proteomes" id="UP000180937">
    <property type="component" value="Segment"/>
</dbReference>
<reference evidence="2 10" key="1">
    <citation type="journal article" date="2014" name="Virus Genes">
        <title>Comparative genomic sequence analysis between a standard challenge strain and a vaccine strain of duck enteritis virus in China.</title>
        <authorList>
            <person name="Yang C."/>
            <person name="Li Q."/>
            <person name="Li J."/>
            <person name="Zhang G."/>
            <person name="Li H."/>
            <person name="Xia Y."/>
            <person name="Yang H."/>
            <person name="Yu K."/>
        </authorList>
    </citation>
    <scope>NUCLEOTIDE SEQUENCE [LARGE SCALE GENOMIC DNA]</scope>
    <source>
        <strain evidence="2">CV</strain>
    </source>
</reference>
<evidence type="ECO:0000313" key="9">
    <source>
        <dbReference type="Proteomes" id="UP000098628"/>
    </source>
</evidence>
<dbReference type="EMBL" id="MH401574">
    <property type="protein sequence ID" value="QDQ37244.1"/>
    <property type="molecule type" value="Genomic_DNA"/>
</dbReference>
<name>V5J4I8_9ALPH</name>
<proteinExistence type="predicted"/>
<evidence type="ECO:0000313" key="10">
    <source>
        <dbReference type="Proteomes" id="UP000180937"/>
    </source>
</evidence>
<organism evidence="2 10">
    <name type="scientific">anatid alphaherpesvirus 1</name>
    <dbReference type="NCBI Taxonomy" id="104388"/>
    <lineage>
        <taxon>Viruses</taxon>
        <taxon>Duplodnaviria</taxon>
        <taxon>Heunggongvirae</taxon>
        <taxon>Peploviricota</taxon>
        <taxon>Herviviricetes</taxon>
        <taxon>Herpesvirales</taxon>
        <taxon>Orthoherpesviridae</taxon>
        <taxon>Alphaherpesvirinae</taxon>
        <taxon>Mardivirus</taxon>
        <taxon>Mardivirus anatidalpha1</taxon>
    </lineage>
</organism>
<dbReference type="EMBL" id="JQ673560">
    <property type="protein sequence ID" value="AGA17792.1"/>
    <property type="molecule type" value="Genomic_DNA"/>
</dbReference>
<evidence type="ECO:0000313" key="5">
    <source>
        <dbReference type="EMBL" id="QDQ37228.1"/>
    </source>
</evidence>
<sequence>MVRFAYPFIRLTQDLRQHLAVEPALRLKHTILTMDIDRVPTKQKHKKWGGWKAPGSPRRNRTIANNATTVEMRASPYGNESDGEYEPMMTNHETWPAGRTSTDITSTDCLSSVEFESRTYEDVRPVDIVTGRQYEHSIYSSRPRTTKIHRR</sequence>
<dbReference type="EMBL" id="MH401568">
    <property type="protein sequence ID" value="QDQ37231.1"/>
    <property type="molecule type" value="Genomic_DNA"/>
</dbReference>
<gene>
    <name evidence="2" type="primary">DEVCV02</name>
    <name evidence="3" type="synonym">ORF02</name>
</gene>
<dbReference type="EMBL" id="MH401566">
    <property type="protein sequence ID" value="QDQ37225.1"/>
    <property type="molecule type" value="Genomic_DNA"/>
</dbReference>
<dbReference type="EMBL" id="MH401567">
    <property type="protein sequence ID" value="QDQ37228.1"/>
    <property type="molecule type" value="Genomic_DNA"/>
</dbReference>
<dbReference type="Proteomes" id="UP000098628">
    <property type="component" value="Genome"/>
</dbReference>
<feature type="region of interest" description="Disordered" evidence="1">
    <location>
        <begin position="43"/>
        <end position="103"/>
    </location>
</feature>
<evidence type="ECO:0000313" key="3">
    <source>
        <dbReference type="EMBL" id="AJG04869.1"/>
    </source>
</evidence>
<accession>V5J4I8</accession>
<evidence type="ECO:0000313" key="8">
    <source>
        <dbReference type="EMBL" id="QDQ37265.1"/>
    </source>
</evidence>
<evidence type="ECO:0000313" key="6">
    <source>
        <dbReference type="EMBL" id="QDQ37231.1"/>
    </source>
</evidence>
<evidence type="ECO:0000313" key="7">
    <source>
        <dbReference type="EMBL" id="QDQ37244.1"/>
    </source>
</evidence>
<protein>
    <submittedName>
        <fullName evidence="2">Uncharacterized protein</fullName>
    </submittedName>
</protein>
<dbReference type="EMBL" id="KJ549663">
    <property type="protein sequence ID" value="AJG04869.1"/>
    <property type="molecule type" value="Genomic_DNA"/>
</dbReference>
<reference evidence="3" key="3">
    <citation type="journal article" date="2015" name="Arch. Virol.">
        <title>Biological properties of a duck enteritis virus attenuated via serial passaging in chick embryo fibroblasts.</title>
        <authorList>
            <person name="Yang C."/>
            <person name="Li J."/>
            <person name="Li Q."/>
            <person name="Li L."/>
            <person name="Sun M."/>
            <person name="Li H."/>
            <person name="Xia Y."/>
            <person name="Yang H."/>
            <person name="Yu K."/>
        </authorList>
    </citation>
    <scope>NUCLEOTIDE SEQUENCE</scope>
    <source>
        <strain evidence="3">CV p80</strain>
    </source>
</reference>
<reference evidence="4" key="4">
    <citation type="journal article" date="2018" name="Xu Mu Shou Yi Xue Bao">
        <title>Genetic Variability of Partial Genes of Duck Plaque Viruses Currently Isolated in Ducks.</title>
        <authorList>
            <person name="Fu G."/>
            <person name="Chen C."/>
            <person name="Liu R."/>
            <person name="Lu L."/>
            <person name="Shi S."/>
            <person name="Jiang B."/>
            <person name="Fu Q."/>
            <person name="Cheng L."/>
            <person name="Shen J."/>
            <person name="Tian Y."/>
            <person name="Wan C."/>
            <person name="Chen H."/>
            <person name="Huang Y."/>
        </authorList>
    </citation>
    <scope>NUCLEOTIDE SEQUENCE</scope>
    <source>
        <strain evidence="5">Fujian-16-01QL</strain>
        <strain evidence="6">Fujian-16-29</strain>
        <strain evidence="4">Fujian-17-38</strain>
        <strain evidence="8">Fujian-17-77</strain>
        <strain evidence="7">Fujian-17-78</strain>
    </source>
</reference>
<evidence type="ECO:0000313" key="2">
    <source>
        <dbReference type="EMBL" id="AGA17792.1"/>
    </source>
</evidence>
<reference evidence="9" key="2">
    <citation type="submission" date="2014-03" db="EMBL/GenBank/DDBJ databases">
        <title>Protective efficacy and genomic characteristics of a duck enteritis virus attenuated by serial passage in chick embryo fibroblast.</title>
        <authorList>
            <person name="Yang C."/>
            <person name="Li Q."/>
            <person name="Li J."/>
            <person name="Liu D."/>
            <person name="Li L."/>
            <person name="Li H."/>
            <person name="Xia Y."/>
            <person name="Yang H."/>
            <person name="Yu K."/>
        </authorList>
    </citation>
    <scope>NUCLEOTIDE SEQUENCE [LARGE SCALE GENOMIC DNA]</scope>
</reference>
<dbReference type="EMBL" id="MH401582">
    <property type="protein sequence ID" value="QDQ37265.1"/>
    <property type="molecule type" value="Genomic_DNA"/>
</dbReference>